<feature type="compositionally biased region" description="Polar residues" evidence="1">
    <location>
        <begin position="75"/>
        <end position="87"/>
    </location>
</feature>
<keyword evidence="3" id="KW-1185">Reference proteome</keyword>
<gene>
    <name evidence="2" type="ORF">Nepgr_022233</name>
</gene>
<feature type="compositionally biased region" description="Polar residues" evidence="1">
    <location>
        <begin position="28"/>
        <end position="63"/>
    </location>
</feature>
<comment type="caution">
    <text evidence="2">The sequence shown here is derived from an EMBL/GenBank/DDBJ whole genome shotgun (WGS) entry which is preliminary data.</text>
</comment>
<evidence type="ECO:0000256" key="1">
    <source>
        <dbReference type="SAM" id="MobiDB-lite"/>
    </source>
</evidence>
<protein>
    <submittedName>
        <fullName evidence="2">Uncharacterized protein</fullName>
    </submittedName>
</protein>
<accession>A0AAD3T0J2</accession>
<evidence type="ECO:0000313" key="3">
    <source>
        <dbReference type="Proteomes" id="UP001279734"/>
    </source>
</evidence>
<dbReference type="EMBL" id="BSYO01000022">
    <property type="protein sequence ID" value="GMH20392.1"/>
    <property type="molecule type" value="Genomic_DNA"/>
</dbReference>
<feature type="compositionally biased region" description="Basic and acidic residues" evidence="1">
    <location>
        <begin position="92"/>
        <end position="101"/>
    </location>
</feature>
<organism evidence="2 3">
    <name type="scientific">Nepenthes gracilis</name>
    <name type="common">Slender pitcher plant</name>
    <dbReference type="NCBI Taxonomy" id="150966"/>
    <lineage>
        <taxon>Eukaryota</taxon>
        <taxon>Viridiplantae</taxon>
        <taxon>Streptophyta</taxon>
        <taxon>Embryophyta</taxon>
        <taxon>Tracheophyta</taxon>
        <taxon>Spermatophyta</taxon>
        <taxon>Magnoliopsida</taxon>
        <taxon>eudicotyledons</taxon>
        <taxon>Gunneridae</taxon>
        <taxon>Pentapetalae</taxon>
        <taxon>Caryophyllales</taxon>
        <taxon>Nepenthaceae</taxon>
        <taxon>Nepenthes</taxon>
    </lineage>
</organism>
<evidence type="ECO:0000313" key="2">
    <source>
        <dbReference type="EMBL" id="GMH20392.1"/>
    </source>
</evidence>
<sequence>MALRLMSTITWQATVSQGHGTGPAYSRATGTAWPTNTTLPHNIPAATSATKQDTGTKWLQDNVPTGPEGQPPQPRNENPPSSMSSVHSRAHPHQDTKDDSNLRIMLGQKKSQQIDLRWYIACRNMPHLTPPRSAISKKCQPTCASCEDPIRPKKATYT</sequence>
<dbReference type="AlphaFoldDB" id="A0AAD3T0J2"/>
<proteinExistence type="predicted"/>
<reference evidence="2" key="1">
    <citation type="submission" date="2023-05" db="EMBL/GenBank/DDBJ databases">
        <title>Nepenthes gracilis genome sequencing.</title>
        <authorList>
            <person name="Fukushima K."/>
        </authorList>
    </citation>
    <scope>NUCLEOTIDE SEQUENCE</scope>
    <source>
        <strain evidence="2">SING2019-196</strain>
    </source>
</reference>
<feature type="region of interest" description="Disordered" evidence="1">
    <location>
        <begin position="16"/>
        <end position="104"/>
    </location>
</feature>
<dbReference type="Proteomes" id="UP001279734">
    <property type="component" value="Unassembled WGS sequence"/>
</dbReference>
<name>A0AAD3T0J2_NEPGR</name>